<feature type="transmembrane region" description="Helical" evidence="6">
    <location>
        <begin position="28"/>
        <end position="46"/>
    </location>
</feature>
<organism evidence="8 9">
    <name type="scientific">Xanthobacter dioxanivorans</name>
    <dbReference type="NCBI Taxonomy" id="2528964"/>
    <lineage>
        <taxon>Bacteria</taxon>
        <taxon>Pseudomonadati</taxon>
        <taxon>Pseudomonadota</taxon>
        <taxon>Alphaproteobacteria</taxon>
        <taxon>Hyphomicrobiales</taxon>
        <taxon>Xanthobacteraceae</taxon>
        <taxon>Xanthobacter</taxon>
    </lineage>
</organism>
<dbReference type="InterPro" id="IPR020846">
    <property type="entry name" value="MFS_dom"/>
</dbReference>
<evidence type="ECO:0000313" key="8">
    <source>
        <dbReference type="EMBL" id="QRG05023.1"/>
    </source>
</evidence>
<feature type="domain" description="Major facilitator superfamily (MFS) profile" evidence="7">
    <location>
        <begin position="31"/>
        <end position="409"/>
    </location>
</feature>
<gene>
    <name evidence="8" type="ORF">EZH22_18040</name>
</gene>
<protein>
    <submittedName>
        <fullName evidence="8">MFS transporter</fullName>
    </submittedName>
</protein>
<evidence type="ECO:0000256" key="4">
    <source>
        <dbReference type="ARBA" id="ARBA00022989"/>
    </source>
</evidence>
<dbReference type="GO" id="GO:0022857">
    <property type="term" value="F:transmembrane transporter activity"/>
    <property type="evidence" value="ECO:0007669"/>
    <property type="project" value="InterPro"/>
</dbReference>
<dbReference type="PROSITE" id="PS50850">
    <property type="entry name" value="MFS"/>
    <property type="match status" value="1"/>
</dbReference>
<evidence type="ECO:0000256" key="1">
    <source>
        <dbReference type="ARBA" id="ARBA00004651"/>
    </source>
</evidence>
<evidence type="ECO:0000256" key="3">
    <source>
        <dbReference type="ARBA" id="ARBA00022692"/>
    </source>
</evidence>
<evidence type="ECO:0000256" key="6">
    <source>
        <dbReference type="SAM" id="Phobius"/>
    </source>
</evidence>
<sequence length="417" mass="43225">MLRDHSRRLDPLVANHQWWSWLPPPPDSMPFLPILGLAAFASAFSLRVVDPMLNILAADLQVSLQQVALLASAFTLPYAAMQLFFGPIGDAVGKVRLIRFNLSMLAVGLALSAVATGDGMLLVVRAFSGAFAGGIIPVVLAAVGDRVPFEKRAEALSRVLLALVLGQLGGSALAGVIAEYAGWRPVFWCAFAVALAAALAAIFGLTEERTAQPLSFRASLGRYALVLGNPLSKKIYAIVALEGALIFGAFPLTAPLLVSHGLGDAKEAGLALGTFAVGGAFYTFAVSALVRRLGLHGMVRAGAAAGGFLLMAIATGPSLFLLVPLFGLAGFAFYMIHNVMQILATELAPEARGSGMALFASSFFLGQGLGAIVQAQVAGLIGPATTFLMAGIGMVLVSIPAGMLPPRTGKVQPPPPL</sequence>
<dbReference type="AlphaFoldDB" id="A0A974PK31"/>
<feature type="transmembrane region" description="Helical" evidence="6">
    <location>
        <begin position="270"/>
        <end position="290"/>
    </location>
</feature>
<dbReference type="PANTHER" id="PTHR43124:SF3">
    <property type="entry name" value="CHLORAMPHENICOL EFFLUX PUMP RV0191"/>
    <property type="match status" value="1"/>
</dbReference>
<dbReference type="KEGG" id="xdi:EZH22_18040"/>
<feature type="transmembrane region" description="Helical" evidence="6">
    <location>
        <begin position="235"/>
        <end position="258"/>
    </location>
</feature>
<keyword evidence="2" id="KW-1003">Cell membrane</keyword>
<dbReference type="CDD" id="cd17324">
    <property type="entry name" value="MFS_NepI_like"/>
    <property type="match status" value="1"/>
</dbReference>
<feature type="transmembrane region" description="Helical" evidence="6">
    <location>
        <begin position="310"/>
        <end position="336"/>
    </location>
</feature>
<evidence type="ECO:0000256" key="2">
    <source>
        <dbReference type="ARBA" id="ARBA00022475"/>
    </source>
</evidence>
<dbReference type="InterPro" id="IPR011701">
    <property type="entry name" value="MFS"/>
</dbReference>
<name>A0A974PK31_9HYPH</name>
<dbReference type="PANTHER" id="PTHR43124">
    <property type="entry name" value="PURINE EFFLUX PUMP PBUE"/>
    <property type="match status" value="1"/>
</dbReference>
<accession>A0A974PK31</accession>
<dbReference type="GO" id="GO:0005886">
    <property type="term" value="C:plasma membrane"/>
    <property type="evidence" value="ECO:0007669"/>
    <property type="project" value="UniProtKB-SubCell"/>
</dbReference>
<comment type="subcellular location">
    <subcellularLocation>
        <location evidence="1">Cell membrane</location>
        <topology evidence="1">Multi-pass membrane protein</topology>
    </subcellularLocation>
</comment>
<keyword evidence="3 6" id="KW-0812">Transmembrane</keyword>
<dbReference type="EMBL" id="CP063362">
    <property type="protein sequence ID" value="QRG05023.1"/>
    <property type="molecule type" value="Genomic_DNA"/>
</dbReference>
<reference evidence="8 9" key="1">
    <citation type="submission" date="2020-10" db="EMBL/GenBank/DDBJ databases">
        <title>Degradation of 1,4-Dioxane by Xanthobacter sp. YN2, via a Novel Group-2 Soluble Di-Iron Monooxygenase.</title>
        <authorList>
            <person name="Ma F."/>
            <person name="Wang Y."/>
            <person name="Yang J."/>
            <person name="Guo H."/>
            <person name="Su D."/>
            <person name="Yu L."/>
        </authorList>
    </citation>
    <scope>NUCLEOTIDE SEQUENCE [LARGE SCALE GENOMIC DNA]</scope>
    <source>
        <strain evidence="8 9">YN2</strain>
    </source>
</reference>
<keyword evidence="9" id="KW-1185">Reference proteome</keyword>
<keyword evidence="5 6" id="KW-0472">Membrane</keyword>
<dbReference type="Pfam" id="PF07690">
    <property type="entry name" value="MFS_1"/>
    <property type="match status" value="1"/>
</dbReference>
<dbReference type="SUPFAM" id="SSF103473">
    <property type="entry name" value="MFS general substrate transporter"/>
    <property type="match status" value="1"/>
</dbReference>
<dbReference type="Gene3D" id="1.20.1250.20">
    <property type="entry name" value="MFS general substrate transporter like domains"/>
    <property type="match status" value="1"/>
</dbReference>
<dbReference type="Proteomes" id="UP000596427">
    <property type="component" value="Chromosome"/>
</dbReference>
<feature type="transmembrane region" description="Helical" evidence="6">
    <location>
        <begin position="122"/>
        <end position="143"/>
    </location>
</feature>
<feature type="transmembrane region" description="Helical" evidence="6">
    <location>
        <begin position="67"/>
        <end position="85"/>
    </location>
</feature>
<feature type="transmembrane region" description="Helical" evidence="6">
    <location>
        <begin position="357"/>
        <end position="381"/>
    </location>
</feature>
<evidence type="ECO:0000256" key="5">
    <source>
        <dbReference type="ARBA" id="ARBA00023136"/>
    </source>
</evidence>
<evidence type="ECO:0000313" key="9">
    <source>
        <dbReference type="Proteomes" id="UP000596427"/>
    </source>
</evidence>
<feature type="transmembrane region" description="Helical" evidence="6">
    <location>
        <begin position="185"/>
        <end position="205"/>
    </location>
</feature>
<dbReference type="InterPro" id="IPR050189">
    <property type="entry name" value="MFS_Efflux_Transporters"/>
</dbReference>
<keyword evidence="4 6" id="KW-1133">Transmembrane helix</keyword>
<evidence type="ECO:0000259" key="7">
    <source>
        <dbReference type="PROSITE" id="PS50850"/>
    </source>
</evidence>
<proteinExistence type="predicted"/>
<feature type="transmembrane region" description="Helical" evidence="6">
    <location>
        <begin position="387"/>
        <end position="404"/>
    </location>
</feature>
<feature type="transmembrane region" description="Helical" evidence="6">
    <location>
        <begin position="155"/>
        <end position="178"/>
    </location>
</feature>
<dbReference type="InterPro" id="IPR036259">
    <property type="entry name" value="MFS_trans_sf"/>
</dbReference>